<evidence type="ECO:0000259" key="4">
    <source>
        <dbReference type="Pfam" id="PF03787"/>
    </source>
</evidence>
<dbReference type="PANTHER" id="PTHR35579">
    <property type="entry name" value="CRISPR SYSTEM CMS ENDORIBONUCLEASE CSM3"/>
    <property type="match status" value="1"/>
</dbReference>
<evidence type="ECO:0000313" key="6">
    <source>
        <dbReference type="Proteomes" id="UP000467124"/>
    </source>
</evidence>
<accession>A0A7K2IMM8</accession>
<gene>
    <name evidence="5" type="ORF">GTW20_02155</name>
</gene>
<feature type="domain" description="CRISPR type III-associated protein" evidence="4">
    <location>
        <begin position="26"/>
        <end position="196"/>
    </location>
</feature>
<dbReference type="AlphaFoldDB" id="A0A7K2IMM8"/>
<organism evidence="5 6">
    <name type="scientific">Nocardiopsis alba</name>
    <dbReference type="NCBI Taxonomy" id="53437"/>
    <lineage>
        <taxon>Bacteria</taxon>
        <taxon>Bacillati</taxon>
        <taxon>Actinomycetota</taxon>
        <taxon>Actinomycetes</taxon>
        <taxon>Streptosporangiales</taxon>
        <taxon>Nocardiopsidaceae</taxon>
        <taxon>Nocardiopsis</taxon>
    </lineage>
</organism>
<name>A0A7K2IMM8_9ACTN</name>
<comment type="caution">
    <text evidence="5">The sequence shown here is derived from an EMBL/GenBank/DDBJ whole genome shotgun (WGS) entry which is preliminary data.</text>
</comment>
<evidence type="ECO:0000256" key="3">
    <source>
        <dbReference type="SAM" id="MobiDB-lite"/>
    </source>
</evidence>
<keyword evidence="1" id="KW-0051">Antiviral defense</keyword>
<dbReference type="InterPro" id="IPR005537">
    <property type="entry name" value="RAMP_III_fam"/>
</dbReference>
<dbReference type="Proteomes" id="UP000467124">
    <property type="component" value="Unassembled WGS sequence"/>
</dbReference>
<evidence type="ECO:0000313" key="5">
    <source>
        <dbReference type="EMBL" id="MYR31106.1"/>
    </source>
</evidence>
<dbReference type="PANTHER" id="PTHR35579:SF6">
    <property type="entry name" value="DUF324 DOMAIN-CONTAINING PROTEIN"/>
    <property type="match status" value="1"/>
</dbReference>
<proteinExistence type="predicted"/>
<reference evidence="5 6" key="1">
    <citation type="journal article" date="2019" name="Nat. Commun.">
        <title>The antimicrobial potential of Streptomyces from insect microbiomes.</title>
        <authorList>
            <person name="Chevrette M.G."/>
            <person name="Carlson C.M."/>
            <person name="Ortega H.E."/>
            <person name="Thomas C."/>
            <person name="Ananiev G.E."/>
            <person name="Barns K.J."/>
            <person name="Book A.J."/>
            <person name="Cagnazzo J."/>
            <person name="Carlos C."/>
            <person name="Flanigan W."/>
            <person name="Grubbs K.J."/>
            <person name="Horn H.A."/>
            <person name="Hoffmann F.M."/>
            <person name="Klassen J.L."/>
            <person name="Knack J.J."/>
            <person name="Lewin G.R."/>
            <person name="McDonald B.R."/>
            <person name="Muller L."/>
            <person name="Melo W.G.P."/>
            <person name="Pinto-Tomas A.A."/>
            <person name="Schmitz A."/>
            <person name="Wendt-Pienkowski E."/>
            <person name="Wildman S."/>
            <person name="Zhao M."/>
            <person name="Zhang F."/>
            <person name="Bugni T.S."/>
            <person name="Andes D.R."/>
            <person name="Pupo M.T."/>
            <person name="Currie C.R."/>
        </authorList>
    </citation>
    <scope>NUCLEOTIDE SEQUENCE [LARGE SCALE GENOMIC DNA]</scope>
    <source>
        <strain evidence="5 6">SID5840</strain>
    </source>
</reference>
<feature type="region of interest" description="Disordered" evidence="3">
    <location>
        <begin position="307"/>
        <end position="336"/>
    </location>
</feature>
<evidence type="ECO:0000256" key="2">
    <source>
        <dbReference type="ARBA" id="ARBA00093789"/>
    </source>
</evidence>
<sequence>MTEVPRDPDLPRPTAVVWELTARLCLLTDAHIGAARSVPGHGSENDGVLPLDRDPITDAPRLRATTLAGLLRHELTARADHTGAVGLFGGGGPVFAPSALDLDDAHAERAEAIPVTVRTGIRVAPDTGAALPGRMWRREILPAGTLFTCHLRLWVPALAHEARLLSLLLLATRGLEGEGPGLGIGARTGRGYGAVRATRWAARRHDLTDARGWSGFHARDWAERHRQGVEALTENPGRLADLVDLGLREHGRDAVAAHVAARAALPDRARRAELRMELHVAERADPTAGPPTGPEGLRPGLLLVGGDPAEDTRPGVDRSHRRRPVVTDPDTGSTRVEPVLGDTALFALLKRIGGRLARDAAEHLGAPGERWRAWHGSWWGADSARTSSPEPAATHHGEAVPSRVRLRSVPVLAGGAPLTTARRTVDALFGDTVDGRLFTAEAHCGGSAEVVLDVIGPDDAVRGLLALLVRELATVPFDGAGAGTGGGNGGLVATRAVLTTYGDPSSPVETEGDDEGDPVDLMAVFADPEGERAHVVRRWVRALHTRLTGPEEDESR</sequence>
<dbReference type="RefSeq" id="WP_161110137.1">
    <property type="nucleotide sequence ID" value="NZ_WWHY01000001.1"/>
</dbReference>
<evidence type="ECO:0000256" key="1">
    <source>
        <dbReference type="ARBA" id="ARBA00023118"/>
    </source>
</evidence>
<comment type="subunit">
    <text evidence="2">Part of the Csm effector complex that includes Cas10, Csm2, Csm3, Csm4 and Csm5.</text>
</comment>
<dbReference type="Pfam" id="PF03787">
    <property type="entry name" value="RAMPs"/>
    <property type="match status" value="1"/>
</dbReference>
<dbReference type="GO" id="GO:0051607">
    <property type="term" value="P:defense response to virus"/>
    <property type="evidence" value="ECO:0007669"/>
    <property type="project" value="UniProtKB-KW"/>
</dbReference>
<dbReference type="EMBL" id="WWHY01000001">
    <property type="protein sequence ID" value="MYR31106.1"/>
    <property type="molecule type" value="Genomic_DNA"/>
</dbReference>
<dbReference type="CDD" id="cd09726">
    <property type="entry name" value="RAMP_I_III"/>
    <property type="match status" value="1"/>
</dbReference>
<dbReference type="InterPro" id="IPR052216">
    <property type="entry name" value="CRISPR_Csm3_endoribonuclease"/>
</dbReference>
<protein>
    <submittedName>
        <fullName evidence="5">CRISPR-associated protein</fullName>
    </submittedName>
</protein>